<proteinExistence type="inferred from homology"/>
<dbReference type="InterPro" id="IPR029045">
    <property type="entry name" value="ClpP/crotonase-like_dom_sf"/>
</dbReference>
<name>A0A9R1D4H0_9EURY</name>
<dbReference type="InterPro" id="IPR051683">
    <property type="entry name" value="Enoyl-CoA_Hydratase/Isomerase"/>
</dbReference>
<reference evidence="3" key="1">
    <citation type="journal article" date="2023" name="Front. Microbiol.">
        <title>Genomic-based phylogenetic and metabolic analyses of the genus Natronomonas, and description of Natronomonas aquatica sp. nov.</title>
        <authorList>
            <person name="Garcia-Roldan A."/>
            <person name="Duran-Viseras A."/>
            <person name="de la Haba R.R."/>
            <person name="Corral P."/>
            <person name="Sanchez-Porro C."/>
            <person name="Ventosa A."/>
        </authorList>
    </citation>
    <scope>NUCLEOTIDE SEQUENCE</scope>
    <source>
        <strain evidence="3">F2-12</strain>
    </source>
</reference>
<evidence type="ECO:0000313" key="4">
    <source>
        <dbReference type="Proteomes" id="UP001139494"/>
    </source>
</evidence>
<evidence type="ECO:0000256" key="1">
    <source>
        <dbReference type="ARBA" id="ARBA00005254"/>
    </source>
</evidence>
<dbReference type="InterPro" id="IPR014748">
    <property type="entry name" value="Enoyl-CoA_hydra_C"/>
</dbReference>
<evidence type="ECO:0000313" key="3">
    <source>
        <dbReference type="EMBL" id="MCQ4333359.1"/>
    </source>
</evidence>
<dbReference type="EMBL" id="JAHLKM010000007">
    <property type="protein sequence ID" value="MCQ4333359.1"/>
    <property type="molecule type" value="Genomic_DNA"/>
</dbReference>
<dbReference type="CDD" id="cd06558">
    <property type="entry name" value="crotonase-like"/>
    <property type="match status" value="1"/>
</dbReference>
<feature type="compositionally biased region" description="Basic and acidic residues" evidence="2">
    <location>
        <begin position="243"/>
        <end position="266"/>
    </location>
</feature>
<organism evidence="3 4">
    <name type="scientific">Natronomonas aquatica</name>
    <dbReference type="NCBI Taxonomy" id="2841590"/>
    <lineage>
        <taxon>Archaea</taxon>
        <taxon>Methanobacteriati</taxon>
        <taxon>Methanobacteriota</taxon>
        <taxon>Stenosarchaea group</taxon>
        <taxon>Halobacteria</taxon>
        <taxon>Halobacteriales</taxon>
        <taxon>Natronomonadaceae</taxon>
        <taxon>Natronomonas</taxon>
    </lineage>
</organism>
<evidence type="ECO:0000256" key="2">
    <source>
        <dbReference type="SAM" id="MobiDB-lite"/>
    </source>
</evidence>
<dbReference type="PANTHER" id="PTHR42964">
    <property type="entry name" value="ENOYL-COA HYDRATASE"/>
    <property type="match status" value="1"/>
</dbReference>
<dbReference type="Proteomes" id="UP001139494">
    <property type="component" value="Unassembled WGS sequence"/>
</dbReference>
<dbReference type="SUPFAM" id="SSF52096">
    <property type="entry name" value="ClpP/crotonase"/>
    <property type="match status" value="1"/>
</dbReference>
<comment type="caution">
    <text evidence="3">The sequence shown here is derived from an EMBL/GenBank/DDBJ whole genome shotgun (WGS) entry which is preliminary data.</text>
</comment>
<dbReference type="PANTHER" id="PTHR42964:SF1">
    <property type="entry name" value="POLYKETIDE BIOSYNTHESIS ENOYL-COA HYDRATASE PKSH-RELATED"/>
    <property type="match status" value="1"/>
</dbReference>
<protein>
    <submittedName>
        <fullName evidence="3">Enoyl-CoA hydratase/isomerase family protein</fullName>
    </submittedName>
</protein>
<dbReference type="RefSeq" id="WP_256029382.1">
    <property type="nucleotide sequence ID" value="NZ_JAHLKM010000007.1"/>
</dbReference>
<dbReference type="GO" id="GO:0008300">
    <property type="term" value="P:isoprenoid catabolic process"/>
    <property type="evidence" value="ECO:0007669"/>
    <property type="project" value="TreeGrafter"/>
</dbReference>
<sequence>MAGEVHVDVDDRVATLTIDNTEKRNALGPPLLAKITDAVRELEERDDVRCLVITGAGEKAFSSGFDISYHQRNYEGGVEGPDVEGEEVGFDEMVDRVKHFDYPVIARINGGTFGGSMHLIAACDFRIAVEDAQFGITPAKLGMIYGGEAIGEIMAHVGPSNVKELLFTAEFIDADRAYDMGLLNDVVPREELDSRTYGMAETIASNAPLSLTGMKEIIRALMDKDSLTDAEKVWAETLEQEAEDSRDHQEGVEAFMEGREPEFEGY</sequence>
<feature type="region of interest" description="Disordered" evidence="2">
    <location>
        <begin position="240"/>
        <end position="266"/>
    </location>
</feature>
<dbReference type="Pfam" id="PF00378">
    <property type="entry name" value="ECH_1"/>
    <property type="match status" value="1"/>
</dbReference>
<dbReference type="Gene3D" id="1.10.12.10">
    <property type="entry name" value="Lyase 2-enoyl-coa Hydratase, Chain A, domain 2"/>
    <property type="match status" value="1"/>
</dbReference>
<accession>A0A9R1D4H0</accession>
<dbReference type="AlphaFoldDB" id="A0A9R1D4H0"/>
<dbReference type="Gene3D" id="3.90.226.10">
    <property type="entry name" value="2-enoyl-CoA Hydratase, Chain A, domain 1"/>
    <property type="match status" value="1"/>
</dbReference>
<dbReference type="InterPro" id="IPR001753">
    <property type="entry name" value="Enoyl-CoA_hydra/iso"/>
</dbReference>
<gene>
    <name evidence="3" type="ORF">KM295_07675</name>
</gene>
<keyword evidence="4" id="KW-1185">Reference proteome</keyword>
<comment type="similarity">
    <text evidence="1">Belongs to the enoyl-CoA hydratase/isomerase family.</text>
</comment>